<dbReference type="SUPFAM" id="SSF56300">
    <property type="entry name" value="Metallo-dependent phosphatases"/>
    <property type="match status" value="1"/>
</dbReference>
<keyword evidence="2" id="KW-0378">Hydrolase</keyword>
<comment type="caution">
    <text evidence="5">The sequence shown here is derived from an EMBL/GenBank/DDBJ whole genome shotgun (WGS) entry which is preliminary data.</text>
</comment>
<dbReference type="InterPro" id="IPR050535">
    <property type="entry name" value="DNA_Repair-Maintenance_Comp"/>
</dbReference>
<dbReference type="PANTHER" id="PTHR30337:SF0">
    <property type="entry name" value="NUCLEASE SBCCD SUBUNIT D"/>
    <property type="match status" value="1"/>
</dbReference>
<evidence type="ECO:0000259" key="4">
    <source>
        <dbReference type="Pfam" id="PF00149"/>
    </source>
</evidence>
<dbReference type="Proteomes" id="UP000655759">
    <property type="component" value="Unassembled WGS sequence"/>
</dbReference>
<dbReference type="AlphaFoldDB" id="A0A812EZQ1"/>
<keyword evidence="3 5" id="KW-0269">Exonuclease</keyword>
<dbReference type="InterPro" id="IPR041796">
    <property type="entry name" value="Mre11_N"/>
</dbReference>
<evidence type="ECO:0000256" key="3">
    <source>
        <dbReference type="ARBA" id="ARBA00022839"/>
    </source>
</evidence>
<sequence>MKFAHLADIHLGFQKVESLQKVEQDVFERAIDDCIARKVDFIVISGDLFHVNIPEMRVQKFAFRKFRQIHDMGIPVYVVYGSHDFSPVSNSVIDLLVEAGYLKKVTLDIGGTDDKIHLDFVVDKKTGALIAGLSGLKAGKDVTWYERLDRKSLESVTGFKIFLFHGGLDEMKTEETSEGDFMPMSLLPKNFDYYAGGHLHTFSHQSYPGYDNIVYPGTLFSGYHSDLEENARGRKRGYVLVDFNAKINRVEFIEIPNTDYELVEIDAHGKLSKTVNTELMTKIAHIDPSGKIIIVKVSGELSQGKTSEIEFSSLKHTLREKGALDVKVNQSKLTSREYKITEATGRNRSEIELNVFKENIGELRLDQKELLSDSGILMAKKLLATLNKPILENEKKTDYVKRIEQDAMEVLGL</sequence>
<evidence type="ECO:0000256" key="1">
    <source>
        <dbReference type="ARBA" id="ARBA00022722"/>
    </source>
</evidence>
<feature type="domain" description="Calcineurin-like phosphoesterase" evidence="4">
    <location>
        <begin position="1"/>
        <end position="201"/>
    </location>
</feature>
<dbReference type="Gene3D" id="3.60.21.10">
    <property type="match status" value="1"/>
</dbReference>
<evidence type="ECO:0000313" key="5">
    <source>
        <dbReference type="EMBL" id="CAE6496464.1"/>
    </source>
</evidence>
<dbReference type="EMBL" id="CAJNAQ010000005">
    <property type="protein sequence ID" value="CAE6496464.1"/>
    <property type="molecule type" value="Genomic_DNA"/>
</dbReference>
<proteinExistence type="predicted"/>
<dbReference type="Pfam" id="PF00149">
    <property type="entry name" value="Metallophos"/>
    <property type="match status" value="1"/>
</dbReference>
<dbReference type="CDD" id="cd00840">
    <property type="entry name" value="MPP_Mre11_N"/>
    <property type="match status" value="1"/>
</dbReference>
<gene>
    <name evidence="5" type="ORF">NUZ5A_50541</name>
</gene>
<name>A0A812EZQ1_9ARCH</name>
<dbReference type="PANTHER" id="PTHR30337">
    <property type="entry name" value="COMPONENT OF ATP-DEPENDENT DSDNA EXONUCLEASE"/>
    <property type="match status" value="1"/>
</dbReference>
<reference evidence="5" key="1">
    <citation type="submission" date="2021-02" db="EMBL/GenBank/DDBJ databases">
        <authorList>
            <person name="Han P."/>
        </authorList>
    </citation>
    <scope>NUCLEOTIDE SEQUENCE</scope>
    <source>
        <strain evidence="5">Candidatus Nitrosotenuis uzonensis 5A</strain>
    </source>
</reference>
<accession>A0A812EZQ1</accession>
<dbReference type="InterPro" id="IPR004843">
    <property type="entry name" value="Calcineurin-like_PHP"/>
</dbReference>
<dbReference type="GO" id="GO:0004527">
    <property type="term" value="F:exonuclease activity"/>
    <property type="evidence" value="ECO:0007669"/>
    <property type="project" value="UniProtKB-KW"/>
</dbReference>
<dbReference type="RefSeq" id="WP_205099593.1">
    <property type="nucleotide sequence ID" value="NZ_CAJNAQ010000005.1"/>
</dbReference>
<evidence type="ECO:0000313" key="6">
    <source>
        <dbReference type="Proteomes" id="UP000655759"/>
    </source>
</evidence>
<protein>
    <submittedName>
        <fullName evidence="5">DNA repair exonuclease</fullName>
    </submittedName>
</protein>
<keyword evidence="1" id="KW-0540">Nuclease</keyword>
<dbReference type="InterPro" id="IPR029052">
    <property type="entry name" value="Metallo-depent_PP-like"/>
</dbReference>
<organism evidence="5 6">
    <name type="scientific">Candidatus Nitrosotenuis uzonensis</name>
    <dbReference type="NCBI Taxonomy" id="1407055"/>
    <lineage>
        <taxon>Archaea</taxon>
        <taxon>Nitrososphaerota</taxon>
        <taxon>Candidatus Nitrosotenuis</taxon>
    </lineage>
</organism>
<evidence type="ECO:0000256" key="2">
    <source>
        <dbReference type="ARBA" id="ARBA00022801"/>
    </source>
</evidence>